<evidence type="ECO:0000259" key="2">
    <source>
        <dbReference type="Pfam" id="PF05699"/>
    </source>
</evidence>
<feature type="compositionally biased region" description="Basic residues" evidence="1">
    <location>
        <begin position="85"/>
        <end position="102"/>
    </location>
</feature>
<organism evidence="3 4">
    <name type="scientific">Puccinia striiformis</name>
    <dbReference type="NCBI Taxonomy" id="27350"/>
    <lineage>
        <taxon>Eukaryota</taxon>
        <taxon>Fungi</taxon>
        <taxon>Dikarya</taxon>
        <taxon>Basidiomycota</taxon>
        <taxon>Pucciniomycotina</taxon>
        <taxon>Pucciniomycetes</taxon>
        <taxon>Pucciniales</taxon>
        <taxon>Pucciniaceae</taxon>
        <taxon>Puccinia</taxon>
    </lineage>
</organism>
<name>A0A2S4WIV4_9BASI</name>
<dbReference type="SUPFAM" id="SSF53098">
    <property type="entry name" value="Ribonuclease H-like"/>
    <property type="match status" value="1"/>
</dbReference>
<evidence type="ECO:0000256" key="1">
    <source>
        <dbReference type="SAM" id="MobiDB-lite"/>
    </source>
</evidence>
<comment type="caution">
    <text evidence="3">The sequence shown here is derived from an EMBL/GenBank/DDBJ whole genome shotgun (WGS) entry which is preliminary data.</text>
</comment>
<dbReference type="Pfam" id="PF05699">
    <property type="entry name" value="Dimer_Tnp_hAT"/>
    <property type="match status" value="1"/>
</dbReference>
<feature type="region of interest" description="Disordered" evidence="1">
    <location>
        <begin position="81"/>
        <end position="102"/>
    </location>
</feature>
<reference evidence="4" key="3">
    <citation type="journal article" date="2018" name="Mol. Plant Microbe Interact.">
        <title>Genome sequence resources for the wheat stripe rust pathogen (Puccinia striiformis f. sp. tritici) and the barley stripe rust pathogen (Puccinia striiformis f. sp. hordei).</title>
        <authorList>
            <person name="Xia C."/>
            <person name="Wang M."/>
            <person name="Yin C."/>
            <person name="Cornejo O.E."/>
            <person name="Hulbert S.H."/>
            <person name="Chen X."/>
        </authorList>
    </citation>
    <scope>NUCLEOTIDE SEQUENCE [LARGE SCALE GENOMIC DNA]</scope>
    <source>
        <strain evidence="4">93TX-2</strain>
    </source>
</reference>
<dbReference type="InterPro" id="IPR012337">
    <property type="entry name" value="RNaseH-like_sf"/>
</dbReference>
<feature type="non-terminal residue" evidence="3">
    <location>
        <position position="1"/>
    </location>
</feature>
<dbReference type="VEuPathDB" id="FungiDB:PSTT_12736"/>
<proteinExistence type="predicted"/>
<dbReference type="VEuPathDB" id="FungiDB:PSHT_02171"/>
<dbReference type="EMBL" id="PKSM01000018">
    <property type="protein sequence ID" value="POW21617.1"/>
    <property type="molecule type" value="Genomic_DNA"/>
</dbReference>
<dbReference type="AlphaFoldDB" id="A0A2S4WIV4"/>
<reference evidence="3 4" key="1">
    <citation type="submission" date="2017-12" db="EMBL/GenBank/DDBJ databases">
        <title>Gene loss provides genomic basis for host adaptation in cereal stripe rust fungi.</title>
        <authorList>
            <person name="Xia C."/>
        </authorList>
    </citation>
    <scope>NUCLEOTIDE SEQUENCE [LARGE SCALE GENOMIC DNA]</scope>
    <source>
        <strain evidence="3 4">93TX-2</strain>
    </source>
</reference>
<dbReference type="Proteomes" id="UP000238274">
    <property type="component" value="Unassembled WGS sequence"/>
</dbReference>
<sequence length="102" mass="11265">HCKDFPILVSLAKYYLACAASPAAVEQTFSAAAQVCEPGRSLLAIQTIERCISSHMWVRNGVRLEGLFSDCQAVINAAHSNPKFGKYKPKPKSRTSKRKKKN</sequence>
<feature type="domain" description="HAT C-terminal dimerisation" evidence="2">
    <location>
        <begin position="2"/>
        <end position="57"/>
    </location>
</feature>
<reference evidence="4" key="2">
    <citation type="journal article" date="2018" name="BMC Genomics">
        <title>Genomic insights into host adaptation between the wheat stripe rust pathogen (Puccinia striiformis f. sp. tritici) and the barley stripe rust pathogen (Puccinia striiformis f. sp. hordei).</title>
        <authorList>
            <person name="Xia C."/>
            <person name="Wang M."/>
            <person name="Yin C."/>
            <person name="Cornejo O.E."/>
            <person name="Hulbert S.H."/>
            <person name="Chen X."/>
        </authorList>
    </citation>
    <scope>NUCLEOTIDE SEQUENCE [LARGE SCALE GENOMIC DNA]</scope>
    <source>
        <strain evidence="4">93TX-2</strain>
    </source>
</reference>
<dbReference type="GO" id="GO:0046983">
    <property type="term" value="F:protein dimerization activity"/>
    <property type="evidence" value="ECO:0007669"/>
    <property type="project" value="InterPro"/>
</dbReference>
<accession>A0A2S4WIV4</accession>
<gene>
    <name evidence="3" type="ORF">PSHT_02171</name>
</gene>
<protein>
    <recommendedName>
        <fullName evidence="2">HAT C-terminal dimerisation domain-containing protein</fullName>
    </recommendedName>
</protein>
<evidence type="ECO:0000313" key="3">
    <source>
        <dbReference type="EMBL" id="POW21617.1"/>
    </source>
</evidence>
<keyword evidence="4" id="KW-1185">Reference proteome</keyword>
<dbReference type="InterPro" id="IPR008906">
    <property type="entry name" value="HATC_C_dom"/>
</dbReference>
<dbReference type="OrthoDB" id="2505875at2759"/>
<evidence type="ECO:0000313" key="4">
    <source>
        <dbReference type="Proteomes" id="UP000238274"/>
    </source>
</evidence>